<evidence type="ECO:0000313" key="3">
    <source>
        <dbReference type="Proteomes" id="UP000193411"/>
    </source>
</evidence>
<organism evidence="2 3">
    <name type="scientific">Catenaria anguillulae PL171</name>
    <dbReference type="NCBI Taxonomy" id="765915"/>
    <lineage>
        <taxon>Eukaryota</taxon>
        <taxon>Fungi</taxon>
        <taxon>Fungi incertae sedis</taxon>
        <taxon>Blastocladiomycota</taxon>
        <taxon>Blastocladiomycetes</taxon>
        <taxon>Blastocladiales</taxon>
        <taxon>Catenariaceae</taxon>
        <taxon>Catenaria</taxon>
    </lineage>
</organism>
<feature type="compositionally biased region" description="Low complexity" evidence="1">
    <location>
        <begin position="117"/>
        <end position="131"/>
    </location>
</feature>
<keyword evidence="3" id="KW-1185">Reference proteome</keyword>
<feature type="compositionally biased region" description="Polar residues" evidence="1">
    <location>
        <begin position="262"/>
        <end position="277"/>
    </location>
</feature>
<dbReference type="Proteomes" id="UP000193411">
    <property type="component" value="Unassembled WGS sequence"/>
</dbReference>
<reference evidence="2 3" key="1">
    <citation type="submission" date="2016-07" db="EMBL/GenBank/DDBJ databases">
        <title>Pervasive Adenine N6-methylation of Active Genes in Fungi.</title>
        <authorList>
            <consortium name="DOE Joint Genome Institute"/>
            <person name="Mondo S.J."/>
            <person name="Dannebaum R.O."/>
            <person name="Kuo R.C."/>
            <person name="Labutti K."/>
            <person name="Haridas S."/>
            <person name="Kuo A."/>
            <person name="Salamov A."/>
            <person name="Ahrendt S.R."/>
            <person name="Lipzen A."/>
            <person name="Sullivan W."/>
            <person name="Andreopoulos W.B."/>
            <person name="Clum A."/>
            <person name="Lindquist E."/>
            <person name="Daum C."/>
            <person name="Ramamoorthy G.K."/>
            <person name="Gryganskyi A."/>
            <person name="Culley D."/>
            <person name="Magnuson J.K."/>
            <person name="James T.Y."/>
            <person name="O'Malley M.A."/>
            <person name="Stajich J.E."/>
            <person name="Spatafora J.W."/>
            <person name="Visel A."/>
            <person name="Grigoriev I.V."/>
        </authorList>
    </citation>
    <scope>NUCLEOTIDE SEQUENCE [LARGE SCALE GENOMIC DNA]</scope>
    <source>
        <strain evidence="2 3">PL171</strain>
    </source>
</reference>
<evidence type="ECO:0000256" key="1">
    <source>
        <dbReference type="SAM" id="MobiDB-lite"/>
    </source>
</evidence>
<proteinExistence type="predicted"/>
<feature type="region of interest" description="Disordered" evidence="1">
    <location>
        <begin position="112"/>
        <end position="131"/>
    </location>
</feature>
<name>A0A1Y2HU79_9FUNG</name>
<feature type="region of interest" description="Disordered" evidence="1">
    <location>
        <begin position="256"/>
        <end position="291"/>
    </location>
</feature>
<feature type="compositionally biased region" description="Basic and acidic residues" evidence="1">
    <location>
        <begin position="1"/>
        <end position="14"/>
    </location>
</feature>
<feature type="region of interest" description="Disordered" evidence="1">
    <location>
        <begin position="1"/>
        <end position="28"/>
    </location>
</feature>
<evidence type="ECO:0000313" key="2">
    <source>
        <dbReference type="EMBL" id="ORZ38156.1"/>
    </source>
</evidence>
<accession>A0A1Y2HU79</accession>
<dbReference type="EMBL" id="MCFL01000009">
    <property type="protein sequence ID" value="ORZ38156.1"/>
    <property type="molecule type" value="Genomic_DNA"/>
</dbReference>
<sequence length="336" mass="36087">MSDHSSERDSERGHQSSRRPSSVMSVDSDGIIVTSTSAAARGFGSTALHHGGDDPFQFPSSPHTPMRSSVSACRQKQWNSSMKEKRDVDHSLSISSSFSNKRIRLAVQAPDRVGQANTTTSNGGESTTGRTLSLSQLSISRPRVASVPDHPTTPAALRQVNPVKRQMATEFAPATAVPLKELTRVAFSFATKQAQGQAKMQMIRLGPLLLQLVQTTYAAQTTPTSHGAVLVVISLHVDVLQRQTCTEKQIIPCPTALALPPNSHTPSAQPRTGQRRSNPAVFSRPNARPGHHRPGCLALLSAIRTPAHRSLFADAHAFRARRCSCRGCAACAGVLD</sequence>
<comment type="caution">
    <text evidence="2">The sequence shown here is derived from an EMBL/GenBank/DDBJ whole genome shotgun (WGS) entry which is preliminary data.</text>
</comment>
<dbReference type="AlphaFoldDB" id="A0A1Y2HU79"/>
<gene>
    <name evidence="2" type="ORF">BCR44DRAFT_242597</name>
</gene>
<protein>
    <submittedName>
        <fullName evidence="2">Uncharacterized protein</fullName>
    </submittedName>
</protein>